<reference evidence="2" key="1">
    <citation type="submission" date="2021-05" db="EMBL/GenBank/DDBJ databases">
        <title>Comparative genomics of three Colletotrichum scovillei strains and genetic complementation revealed genes involved fungal growth and virulence on chili pepper.</title>
        <authorList>
            <person name="Hsieh D.-K."/>
            <person name="Chuang S.-C."/>
            <person name="Chen C.-Y."/>
            <person name="Chao Y.-T."/>
            <person name="Lu M.-Y.J."/>
            <person name="Lee M.-H."/>
            <person name="Shih M.-C."/>
        </authorList>
    </citation>
    <scope>NUCLEOTIDE SEQUENCE</scope>
    <source>
        <strain evidence="2">Coll-153</strain>
    </source>
</reference>
<sequence>MPSFRGIDVSIVPGPNMEGLPELPHPESSSVRLRGPHTASPISTTASSFTSTPEKCRPTTSVYIPSSPGSQFHLRYSINKPPTDSKYLYFRLTMNGRQVVDWGIKSQATQSQIVSHALYEPDTKWHYRECGVTYKREGVEKRFFHFTPRSETSAAMDGGLIDLQIFRSYGRRRRAPQLDDFRSQDQYGITSPTGGLVESPQDLTFYDWALVDPVDSPFATFRLFYRTWENLKALNLVSEAHYEELMASDAQSGQLPNRPKTPNHNETGSYTRTHPRPSGLESLDGLVFENSNKGRNKMRERQNSAAERDFYLETPPKLAPPAPKPTKMPQPNKLAREIRKVSDPLRPLPMLPDFEPSISRQSLESTRAPSVAPSLLPYIDESSGGEEFELGVARQVMLPSLSQELPKIDPRRPLPSPPRGLSASSSDYDMSPPSTGGLEVFNRVGRQDYIAAARANAMRLRGSSISSLSFSGHSIRDPRGVGSDPGMTSTVDNFDNVSLSEGEWLKRSPSPLRRRRGRLNLNKWSVRERGMKANETSGFKKTDSGYL</sequence>
<dbReference type="EMBL" id="JAESDN010000002">
    <property type="protein sequence ID" value="KAG7055686.1"/>
    <property type="molecule type" value="Genomic_DNA"/>
</dbReference>
<gene>
    <name evidence="2" type="ORF">JMJ77_008138</name>
</gene>
<evidence type="ECO:0000313" key="3">
    <source>
        <dbReference type="Proteomes" id="UP000699042"/>
    </source>
</evidence>
<feature type="region of interest" description="Disordered" evidence="1">
    <location>
        <begin position="1"/>
        <end position="57"/>
    </location>
</feature>
<feature type="region of interest" description="Disordered" evidence="1">
    <location>
        <begin position="403"/>
        <end position="436"/>
    </location>
</feature>
<dbReference type="AlphaFoldDB" id="A0A9P7RE69"/>
<proteinExistence type="predicted"/>
<feature type="compositionally biased region" description="Basic and acidic residues" evidence="1">
    <location>
        <begin position="297"/>
        <end position="309"/>
    </location>
</feature>
<dbReference type="Proteomes" id="UP000699042">
    <property type="component" value="Unassembled WGS sequence"/>
</dbReference>
<evidence type="ECO:0000256" key="1">
    <source>
        <dbReference type="SAM" id="MobiDB-lite"/>
    </source>
</evidence>
<feature type="region of interest" description="Disordered" evidence="1">
    <location>
        <begin position="249"/>
        <end position="309"/>
    </location>
</feature>
<feature type="compositionally biased region" description="Polar residues" evidence="1">
    <location>
        <begin position="249"/>
        <end position="272"/>
    </location>
</feature>
<protein>
    <submittedName>
        <fullName evidence="2">Uncharacterized protein</fullName>
    </submittedName>
</protein>
<feature type="compositionally biased region" description="Polar residues" evidence="1">
    <location>
        <begin position="40"/>
        <end position="57"/>
    </location>
</feature>
<feature type="region of interest" description="Disordered" evidence="1">
    <location>
        <begin position="474"/>
        <end position="494"/>
    </location>
</feature>
<organism evidence="2 3">
    <name type="scientific">Colletotrichum scovillei</name>
    <dbReference type="NCBI Taxonomy" id="1209932"/>
    <lineage>
        <taxon>Eukaryota</taxon>
        <taxon>Fungi</taxon>
        <taxon>Dikarya</taxon>
        <taxon>Ascomycota</taxon>
        <taxon>Pezizomycotina</taxon>
        <taxon>Sordariomycetes</taxon>
        <taxon>Hypocreomycetidae</taxon>
        <taxon>Glomerellales</taxon>
        <taxon>Glomerellaceae</taxon>
        <taxon>Colletotrichum</taxon>
        <taxon>Colletotrichum acutatum species complex</taxon>
    </lineage>
</organism>
<evidence type="ECO:0000313" key="2">
    <source>
        <dbReference type="EMBL" id="KAG7055686.1"/>
    </source>
</evidence>
<keyword evidence="3" id="KW-1185">Reference proteome</keyword>
<comment type="caution">
    <text evidence="2">The sequence shown here is derived from an EMBL/GenBank/DDBJ whole genome shotgun (WGS) entry which is preliminary data.</text>
</comment>
<name>A0A9P7RE69_9PEZI</name>
<dbReference type="OrthoDB" id="436496at2759"/>
<accession>A0A9P7RE69</accession>